<dbReference type="Pfam" id="PF13977">
    <property type="entry name" value="TetR_C_6"/>
    <property type="match status" value="1"/>
</dbReference>
<dbReference type="InterPro" id="IPR001647">
    <property type="entry name" value="HTH_TetR"/>
</dbReference>
<keyword evidence="4" id="KW-0804">Transcription</keyword>
<dbReference type="RefSeq" id="WP_170038145.1">
    <property type="nucleotide sequence ID" value="NZ_JABDTL010000002.1"/>
</dbReference>
<accession>A0A841GP88</accession>
<dbReference type="EMBL" id="JACHIA010000002">
    <property type="protein sequence ID" value="MBB6069152.1"/>
    <property type="molecule type" value="Genomic_DNA"/>
</dbReference>
<evidence type="ECO:0000256" key="2">
    <source>
        <dbReference type="ARBA" id="ARBA00023015"/>
    </source>
</evidence>
<dbReference type="GO" id="GO:0000976">
    <property type="term" value="F:transcription cis-regulatory region binding"/>
    <property type="evidence" value="ECO:0007669"/>
    <property type="project" value="TreeGrafter"/>
</dbReference>
<gene>
    <name evidence="7" type="ORF">HNQ61_000767</name>
</gene>
<dbReference type="SUPFAM" id="SSF46689">
    <property type="entry name" value="Homeodomain-like"/>
    <property type="match status" value="1"/>
</dbReference>
<dbReference type="PROSITE" id="PS50977">
    <property type="entry name" value="HTH_TETR_2"/>
    <property type="match status" value="1"/>
</dbReference>
<dbReference type="AlphaFoldDB" id="A0A841GP88"/>
<evidence type="ECO:0000256" key="3">
    <source>
        <dbReference type="ARBA" id="ARBA00023125"/>
    </source>
</evidence>
<dbReference type="Pfam" id="PF00440">
    <property type="entry name" value="TetR_N"/>
    <property type="match status" value="1"/>
</dbReference>
<keyword evidence="2" id="KW-0805">Transcription regulation</keyword>
<dbReference type="InterPro" id="IPR036271">
    <property type="entry name" value="Tet_transcr_reg_TetR-rel_C_sf"/>
</dbReference>
<dbReference type="Proteomes" id="UP000582837">
    <property type="component" value="Unassembled WGS sequence"/>
</dbReference>
<sequence length="200" mass="21857">MPGERASEDVRREQILGAAFEVASRDGLGGLTIRAVAGQAGLSHGLVLFHFGRKERLVHALLEWLIETTPPLRAGGEVLAVPGALDRFHRLLDQEVARFAEQPLRTRLFYEYWALGGRDEAIRARVGAELDRYRSEFREAARALLLAEPGAFAEGTAEHIATVAVSWIHGCAVQAMIDPVRFQPEASLASVRDIIAPLAG</sequence>
<proteinExistence type="predicted"/>
<dbReference type="InterPro" id="IPR009057">
    <property type="entry name" value="Homeodomain-like_sf"/>
</dbReference>
<protein>
    <submittedName>
        <fullName evidence="7">AcrR family transcriptional regulator</fullName>
    </submittedName>
</protein>
<keyword evidence="3 5" id="KW-0238">DNA-binding</keyword>
<dbReference type="InterPro" id="IPR050109">
    <property type="entry name" value="HTH-type_TetR-like_transc_reg"/>
</dbReference>
<reference evidence="7 8" key="1">
    <citation type="submission" date="2020-08" db="EMBL/GenBank/DDBJ databases">
        <title>Genomic Encyclopedia of Type Strains, Phase IV (KMG-IV): sequencing the most valuable type-strain genomes for metagenomic binning, comparative biology and taxonomic classification.</title>
        <authorList>
            <person name="Goeker M."/>
        </authorList>
    </citation>
    <scope>NUCLEOTIDE SEQUENCE [LARGE SCALE GENOMIC DNA]</scope>
    <source>
        <strain evidence="7 8">DSM 29007</strain>
    </source>
</reference>
<evidence type="ECO:0000256" key="1">
    <source>
        <dbReference type="ARBA" id="ARBA00022491"/>
    </source>
</evidence>
<feature type="domain" description="HTH tetR-type" evidence="6">
    <location>
        <begin position="9"/>
        <end position="69"/>
    </location>
</feature>
<name>A0A841GP88_9BACT</name>
<feature type="DNA-binding region" description="H-T-H motif" evidence="5">
    <location>
        <begin position="32"/>
        <end position="51"/>
    </location>
</feature>
<evidence type="ECO:0000313" key="7">
    <source>
        <dbReference type="EMBL" id="MBB6069152.1"/>
    </source>
</evidence>
<evidence type="ECO:0000313" key="8">
    <source>
        <dbReference type="Proteomes" id="UP000582837"/>
    </source>
</evidence>
<organism evidence="7 8">
    <name type="scientific">Longimicrobium terrae</name>
    <dbReference type="NCBI Taxonomy" id="1639882"/>
    <lineage>
        <taxon>Bacteria</taxon>
        <taxon>Pseudomonadati</taxon>
        <taxon>Gemmatimonadota</taxon>
        <taxon>Longimicrobiia</taxon>
        <taxon>Longimicrobiales</taxon>
        <taxon>Longimicrobiaceae</taxon>
        <taxon>Longimicrobium</taxon>
    </lineage>
</organism>
<evidence type="ECO:0000256" key="5">
    <source>
        <dbReference type="PROSITE-ProRule" id="PRU00335"/>
    </source>
</evidence>
<comment type="caution">
    <text evidence="7">The sequence shown here is derived from an EMBL/GenBank/DDBJ whole genome shotgun (WGS) entry which is preliminary data.</text>
</comment>
<keyword evidence="1" id="KW-0678">Repressor</keyword>
<dbReference type="PANTHER" id="PTHR30055">
    <property type="entry name" value="HTH-TYPE TRANSCRIPTIONAL REGULATOR RUTR"/>
    <property type="match status" value="1"/>
</dbReference>
<dbReference type="InterPro" id="IPR039538">
    <property type="entry name" value="BetI_C"/>
</dbReference>
<dbReference type="PRINTS" id="PR00455">
    <property type="entry name" value="HTHTETR"/>
</dbReference>
<evidence type="ECO:0000259" key="6">
    <source>
        <dbReference type="PROSITE" id="PS50977"/>
    </source>
</evidence>
<dbReference type="GO" id="GO:0003700">
    <property type="term" value="F:DNA-binding transcription factor activity"/>
    <property type="evidence" value="ECO:0007669"/>
    <property type="project" value="TreeGrafter"/>
</dbReference>
<keyword evidence="8" id="KW-1185">Reference proteome</keyword>
<dbReference type="SUPFAM" id="SSF48498">
    <property type="entry name" value="Tetracyclin repressor-like, C-terminal domain"/>
    <property type="match status" value="1"/>
</dbReference>
<evidence type="ECO:0000256" key="4">
    <source>
        <dbReference type="ARBA" id="ARBA00023163"/>
    </source>
</evidence>
<dbReference type="Gene3D" id="1.10.357.10">
    <property type="entry name" value="Tetracycline Repressor, domain 2"/>
    <property type="match status" value="1"/>
</dbReference>
<dbReference type="PANTHER" id="PTHR30055:SF234">
    <property type="entry name" value="HTH-TYPE TRANSCRIPTIONAL REGULATOR BETI"/>
    <property type="match status" value="1"/>
</dbReference>